<dbReference type="RefSeq" id="WP_170031296.1">
    <property type="nucleotide sequence ID" value="NZ_JABDTL010000001.1"/>
</dbReference>
<dbReference type="AlphaFoldDB" id="A0A841GJV3"/>
<keyword evidence="1" id="KW-0472">Membrane</keyword>
<gene>
    <name evidence="2" type="ORF">HNQ61_000468</name>
</gene>
<protein>
    <submittedName>
        <fullName evidence="2">Uncharacterized protein</fullName>
    </submittedName>
</protein>
<name>A0A841GJV3_9BACT</name>
<evidence type="ECO:0000313" key="3">
    <source>
        <dbReference type="Proteomes" id="UP000582837"/>
    </source>
</evidence>
<dbReference type="Proteomes" id="UP000582837">
    <property type="component" value="Unassembled WGS sequence"/>
</dbReference>
<accession>A0A841GJV3</accession>
<organism evidence="2 3">
    <name type="scientific">Longimicrobium terrae</name>
    <dbReference type="NCBI Taxonomy" id="1639882"/>
    <lineage>
        <taxon>Bacteria</taxon>
        <taxon>Pseudomonadati</taxon>
        <taxon>Gemmatimonadota</taxon>
        <taxon>Longimicrobiia</taxon>
        <taxon>Longimicrobiales</taxon>
        <taxon>Longimicrobiaceae</taxon>
        <taxon>Longimicrobium</taxon>
    </lineage>
</organism>
<keyword evidence="1" id="KW-1133">Transmembrane helix</keyword>
<evidence type="ECO:0000256" key="1">
    <source>
        <dbReference type="SAM" id="Phobius"/>
    </source>
</evidence>
<evidence type="ECO:0000313" key="2">
    <source>
        <dbReference type="EMBL" id="MBB6068857.1"/>
    </source>
</evidence>
<comment type="caution">
    <text evidence="2">The sequence shown here is derived from an EMBL/GenBank/DDBJ whole genome shotgun (WGS) entry which is preliminary data.</text>
</comment>
<reference evidence="2 3" key="1">
    <citation type="submission" date="2020-08" db="EMBL/GenBank/DDBJ databases">
        <title>Genomic Encyclopedia of Type Strains, Phase IV (KMG-IV): sequencing the most valuable type-strain genomes for metagenomic binning, comparative biology and taxonomic classification.</title>
        <authorList>
            <person name="Goeker M."/>
        </authorList>
    </citation>
    <scope>NUCLEOTIDE SEQUENCE [LARGE SCALE GENOMIC DNA]</scope>
    <source>
        <strain evidence="2 3">DSM 29007</strain>
    </source>
</reference>
<keyword evidence="3" id="KW-1185">Reference proteome</keyword>
<keyword evidence="1" id="KW-0812">Transmembrane</keyword>
<feature type="transmembrane region" description="Helical" evidence="1">
    <location>
        <begin position="9"/>
        <end position="28"/>
    </location>
</feature>
<sequence length="187" mass="21366">MAISRTRGCVYALLGTMLLLMGSCWLLLDEMMTERIHTYKPVEAVARGDQEELGSRCSNFELPEATVCMEWFTYDNDVINHPPYKLTIRVSPRTTDLRRVTVEDVSLSSSRGRRYAFADSIRFPVAVGLDTMRSWLKLEPALAFDHRGGETIRTQTRLRLSLPSGDRVVVLRTRWVPTVVERFSPIV</sequence>
<proteinExistence type="predicted"/>
<dbReference type="PROSITE" id="PS51257">
    <property type="entry name" value="PROKAR_LIPOPROTEIN"/>
    <property type="match status" value="1"/>
</dbReference>
<dbReference type="EMBL" id="JACHIA010000001">
    <property type="protein sequence ID" value="MBB6068857.1"/>
    <property type="molecule type" value="Genomic_DNA"/>
</dbReference>